<dbReference type="Proteomes" id="UP000285060">
    <property type="component" value="Unassembled WGS sequence"/>
</dbReference>
<evidence type="ECO:0000313" key="1">
    <source>
        <dbReference type="EMBL" id="RHY32257.1"/>
    </source>
</evidence>
<dbReference type="AlphaFoldDB" id="A0A418B2P4"/>
<sequence length="101" mass="10842">MRVGYAFRAVSTYGYADAPVEAVKRSNVHKKSAVEVQLEEAITRDDDELSPTGILLALTQGVGTVSGLRDASLNSTVHVFDEARQVVRAAVEASAHVFLVL</sequence>
<protein>
    <submittedName>
        <fullName evidence="1">Uncharacterized protein</fullName>
    </submittedName>
</protein>
<keyword evidence="2" id="KW-1185">Reference proteome</keyword>
<evidence type="ECO:0000313" key="2">
    <source>
        <dbReference type="Proteomes" id="UP000285060"/>
    </source>
</evidence>
<organism evidence="1 2">
    <name type="scientific">Aphanomyces invadans</name>
    <dbReference type="NCBI Taxonomy" id="157072"/>
    <lineage>
        <taxon>Eukaryota</taxon>
        <taxon>Sar</taxon>
        <taxon>Stramenopiles</taxon>
        <taxon>Oomycota</taxon>
        <taxon>Saprolegniomycetes</taxon>
        <taxon>Saprolegniales</taxon>
        <taxon>Verrucalvaceae</taxon>
        <taxon>Aphanomyces</taxon>
    </lineage>
</organism>
<reference evidence="1 2" key="1">
    <citation type="submission" date="2018-08" db="EMBL/GenBank/DDBJ databases">
        <title>Aphanomyces genome sequencing and annotation.</title>
        <authorList>
            <person name="Minardi D."/>
            <person name="Oidtmann B."/>
            <person name="Van Der Giezen M."/>
            <person name="Studholme D.J."/>
        </authorList>
    </citation>
    <scope>NUCLEOTIDE SEQUENCE [LARGE SCALE GENOMIC DNA]</scope>
    <source>
        <strain evidence="1 2">NJM0002</strain>
    </source>
</reference>
<accession>A0A418B2P4</accession>
<comment type="caution">
    <text evidence="1">The sequence shown here is derived from an EMBL/GenBank/DDBJ whole genome shotgun (WGS) entry which is preliminary data.</text>
</comment>
<name>A0A418B2P4_9STRA</name>
<proteinExistence type="predicted"/>
<dbReference type="EMBL" id="QUSY01000150">
    <property type="protein sequence ID" value="RHY32257.1"/>
    <property type="molecule type" value="Genomic_DNA"/>
</dbReference>
<gene>
    <name evidence="1" type="ORF">DYB32_002717</name>
</gene>
<dbReference type="VEuPathDB" id="FungiDB:H310_04274"/>